<reference evidence="2 3" key="1">
    <citation type="journal article" date="2014" name="Genome Announc.">
        <title>Draft Genome Sequences of Marinobacter similis A3d10T and Marinobacter salarius R9SW1T.</title>
        <authorList>
            <person name="Ivanova E.P."/>
            <person name="Ng H.J."/>
            <person name="Webb H.K."/>
            <person name="Feng G."/>
            <person name="Oshima K."/>
            <person name="Hattori M."/>
            <person name="Ohkuma M."/>
            <person name="Sergeev A.F."/>
            <person name="Mikhailov V.V."/>
            <person name="Crawford R.J."/>
            <person name="Sawabe T."/>
        </authorList>
    </citation>
    <scope>NUCLEOTIDE SEQUENCE [LARGE SCALE GENOMIC DNA]</scope>
    <source>
        <strain evidence="3">A3d10 and R9SW1</strain>
    </source>
</reference>
<evidence type="ECO:0000313" key="3">
    <source>
        <dbReference type="Proteomes" id="UP000035081"/>
    </source>
</evidence>
<evidence type="ECO:0000256" key="1">
    <source>
        <dbReference type="SAM" id="Phobius"/>
    </source>
</evidence>
<keyword evidence="1" id="KW-1133">Transmembrane helix</keyword>
<name>W5Z391_9GAMM</name>
<dbReference type="KEGG" id="msr:AU15_00145"/>
<dbReference type="EMBL" id="CP007152">
    <property type="protein sequence ID" value="AHI32933.1"/>
    <property type="molecule type" value="Genomic_DNA"/>
</dbReference>
<dbReference type="AlphaFoldDB" id="W5Z391"/>
<dbReference type="HOGENOM" id="CLU_3374566_0_0_6"/>
<dbReference type="Proteomes" id="UP000035081">
    <property type="component" value="Chromosome"/>
</dbReference>
<sequence length="34" mass="4069">MTRRLRFPLFWRIFLSIWLAMAVTVLMSNVATRA</sequence>
<feature type="transmembrane region" description="Helical" evidence="1">
    <location>
        <begin position="9"/>
        <end position="31"/>
    </location>
</feature>
<organism evidence="2 3">
    <name type="scientific">Marinobacter salarius</name>
    <dbReference type="NCBI Taxonomy" id="1420917"/>
    <lineage>
        <taxon>Bacteria</taxon>
        <taxon>Pseudomonadati</taxon>
        <taxon>Pseudomonadota</taxon>
        <taxon>Gammaproteobacteria</taxon>
        <taxon>Pseudomonadales</taxon>
        <taxon>Marinobacteraceae</taxon>
        <taxon>Marinobacter</taxon>
    </lineage>
</organism>
<keyword evidence="1" id="KW-0812">Transmembrane</keyword>
<proteinExistence type="predicted"/>
<accession>W5Z391</accession>
<gene>
    <name evidence="2" type="ORF">AU15_00145</name>
</gene>
<keyword evidence="1" id="KW-0472">Membrane</keyword>
<evidence type="ECO:0000313" key="2">
    <source>
        <dbReference type="EMBL" id="AHI32933.1"/>
    </source>
</evidence>
<protein>
    <submittedName>
        <fullName evidence="2">Uncharacterized protein</fullName>
    </submittedName>
</protein>